<keyword evidence="5" id="KW-0175">Coiled coil</keyword>
<name>A0A5N5TN01_9CRUS</name>
<dbReference type="OrthoDB" id="18740at2759"/>
<dbReference type="SUPFAM" id="SSF46966">
    <property type="entry name" value="Spectrin repeat"/>
    <property type="match status" value="2"/>
</dbReference>
<protein>
    <recommendedName>
        <fullName evidence="8">Nesprin-1</fullName>
    </recommendedName>
</protein>
<feature type="coiled-coil region" evidence="5">
    <location>
        <begin position="81"/>
        <end position="108"/>
    </location>
</feature>
<dbReference type="Gene3D" id="1.20.58.60">
    <property type="match status" value="1"/>
</dbReference>
<evidence type="ECO:0000313" key="7">
    <source>
        <dbReference type="Proteomes" id="UP000326759"/>
    </source>
</evidence>
<comment type="caution">
    <text evidence="6">The sequence shown here is derived from an EMBL/GenBank/DDBJ whole genome shotgun (WGS) entry which is preliminary data.</text>
</comment>
<evidence type="ECO:0000256" key="5">
    <source>
        <dbReference type="SAM" id="Coils"/>
    </source>
</evidence>
<reference evidence="6 7" key="1">
    <citation type="journal article" date="2019" name="PLoS Biol.">
        <title>Sex chromosomes control vertical transmission of feminizing Wolbachia symbionts in an isopod.</title>
        <authorList>
            <person name="Becking T."/>
            <person name="Chebbi M.A."/>
            <person name="Giraud I."/>
            <person name="Moumen B."/>
            <person name="Laverre T."/>
            <person name="Caubet Y."/>
            <person name="Peccoud J."/>
            <person name="Gilbert C."/>
            <person name="Cordaux R."/>
        </authorList>
    </citation>
    <scope>NUCLEOTIDE SEQUENCE [LARGE SCALE GENOMIC DNA]</scope>
    <source>
        <strain evidence="6">ANa2</strain>
        <tissue evidence="6">Whole body excluding digestive tract and cuticle</tissue>
    </source>
</reference>
<dbReference type="PANTHER" id="PTHR14514">
    <property type="entry name" value="PKA ANCHORING PROTEIN"/>
    <property type="match status" value="1"/>
</dbReference>
<gene>
    <name evidence="6" type="ORF">Anas_01389</name>
</gene>
<evidence type="ECO:0000256" key="2">
    <source>
        <dbReference type="ARBA" id="ARBA00022553"/>
    </source>
</evidence>
<evidence type="ECO:0000313" key="6">
    <source>
        <dbReference type="EMBL" id="KAB7507502.1"/>
    </source>
</evidence>
<dbReference type="AlphaFoldDB" id="A0A5N5TN01"/>
<evidence type="ECO:0000256" key="4">
    <source>
        <dbReference type="ARBA" id="ARBA00023136"/>
    </source>
</evidence>
<evidence type="ECO:0000256" key="3">
    <source>
        <dbReference type="ARBA" id="ARBA00022737"/>
    </source>
</evidence>
<keyword evidence="7" id="KW-1185">Reference proteome</keyword>
<evidence type="ECO:0008006" key="8">
    <source>
        <dbReference type="Google" id="ProtNLM"/>
    </source>
</evidence>
<keyword evidence="2" id="KW-0597">Phosphoprotein</keyword>
<keyword evidence="3" id="KW-0677">Repeat</keyword>
<feature type="non-terminal residue" evidence="6">
    <location>
        <position position="209"/>
    </location>
</feature>
<keyword evidence="4" id="KW-0472">Membrane</keyword>
<evidence type="ECO:0000256" key="1">
    <source>
        <dbReference type="ARBA" id="ARBA00004308"/>
    </source>
</evidence>
<dbReference type="Proteomes" id="UP000326759">
    <property type="component" value="Unassembled WGS sequence"/>
</dbReference>
<dbReference type="EMBL" id="SEYY01000312">
    <property type="protein sequence ID" value="KAB7507502.1"/>
    <property type="molecule type" value="Genomic_DNA"/>
</dbReference>
<feature type="non-terminal residue" evidence="6">
    <location>
        <position position="1"/>
    </location>
</feature>
<sequence>VVTQLEAVDAGVTEINKWLNEAEGLLDNFSLQGSKETIQGQLDKHRVFFSRQLYFKSMLETKNRIYQSLLKTSNGGEYLDMVCLQEEIKQVNERFEEILSTASKWENKMADSIRHWESFIDCEGEVVEWLQSAEKIFQEKTITSKSTLEMQKDFFIDAPEHLLQKVVSSGEELLKYVEEAQKKEIQSAISNIRSRWGDVLNYAPLHLLK</sequence>
<comment type="subcellular location">
    <subcellularLocation>
        <location evidence="1">Endomembrane system</location>
    </subcellularLocation>
</comment>
<proteinExistence type="predicted"/>
<organism evidence="6 7">
    <name type="scientific">Armadillidium nasatum</name>
    <dbReference type="NCBI Taxonomy" id="96803"/>
    <lineage>
        <taxon>Eukaryota</taxon>
        <taxon>Metazoa</taxon>
        <taxon>Ecdysozoa</taxon>
        <taxon>Arthropoda</taxon>
        <taxon>Crustacea</taxon>
        <taxon>Multicrustacea</taxon>
        <taxon>Malacostraca</taxon>
        <taxon>Eumalacostraca</taxon>
        <taxon>Peracarida</taxon>
        <taxon>Isopoda</taxon>
        <taxon>Oniscidea</taxon>
        <taxon>Crinocheta</taxon>
        <taxon>Armadillidiidae</taxon>
        <taxon>Armadillidium</taxon>
    </lineage>
</organism>
<dbReference type="PANTHER" id="PTHR14514:SF7">
    <property type="entry name" value="KASH DOMAIN-CONTAINING PROTEIN"/>
    <property type="match status" value="1"/>
</dbReference>
<accession>A0A5N5TN01</accession>